<proteinExistence type="predicted"/>
<dbReference type="Proteomes" id="UP000002931">
    <property type="component" value="Unassembled WGS sequence"/>
</dbReference>
<dbReference type="Gene3D" id="3.50.50.60">
    <property type="entry name" value="FAD/NAD(P)-binding domain"/>
    <property type="match status" value="1"/>
</dbReference>
<comment type="caution">
    <text evidence="4">The sequence shown here is derived from an EMBL/GenBank/DDBJ whole genome shotgun (WGS) entry which is preliminary data.</text>
</comment>
<dbReference type="NCBIfam" id="NF006091">
    <property type="entry name" value="PRK08243.1"/>
    <property type="match status" value="1"/>
</dbReference>
<dbReference type="EMBL" id="AAMT01000001">
    <property type="protein sequence ID" value="EAQ15035.1"/>
    <property type="molecule type" value="Genomic_DNA"/>
</dbReference>
<name>A3VAU4_9RHOB</name>
<dbReference type="GO" id="GO:0071949">
    <property type="term" value="F:FAD binding"/>
    <property type="evidence" value="ECO:0007669"/>
    <property type="project" value="InterPro"/>
</dbReference>
<dbReference type="Gene3D" id="3.30.9.10">
    <property type="entry name" value="D-Amino Acid Oxidase, subunit A, domain 2"/>
    <property type="match status" value="1"/>
</dbReference>
<dbReference type="GO" id="GO:0043639">
    <property type="term" value="P:benzoate catabolic process"/>
    <property type="evidence" value="ECO:0007669"/>
    <property type="project" value="InterPro"/>
</dbReference>
<dbReference type="Pfam" id="PF01494">
    <property type="entry name" value="FAD_binding_3"/>
    <property type="match status" value="1"/>
</dbReference>
<dbReference type="SUPFAM" id="SSF51905">
    <property type="entry name" value="FAD/NAD(P)-binding domain"/>
    <property type="match status" value="1"/>
</dbReference>
<reference evidence="4 5" key="1">
    <citation type="journal article" date="2010" name="J. Bacteriol.">
        <title>Genome sequences of Pelagibaca bermudensis HTCC2601T and Maritimibacter alkaliphilus HTCC2654T, the type strains of two marine Roseobacter genera.</title>
        <authorList>
            <person name="Thrash J.C."/>
            <person name="Cho J.C."/>
            <person name="Ferriera S."/>
            <person name="Johnson J."/>
            <person name="Vergin K.L."/>
            <person name="Giovannoni S.J."/>
        </authorList>
    </citation>
    <scope>NUCLEOTIDE SEQUENCE [LARGE SCALE GENOMIC DNA]</scope>
    <source>
        <strain evidence="4 5">HTCC2654</strain>
    </source>
</reference>
<protein>
    <submittedName>
        <fullName evidence="4">4-hydroxybenzoate hydroxylase</fullName>
    </submittedName>
</protein>
<dbReference type="PANTHER" id="PTHR43004:SF3">
    <property type="entry name" value="P-HYDROXYBENZOATE HYDROXYLASE"/>
    <property type="match status" value="1"/>
</dbReference>
<dbReference type="HOGENOM" id="CLU_057691_0_0_5"/>
<evidence type="ECO:0000313" key="5">
    <source>
        <dbReference type="Proteomes" id="UP000002931"/>
    </source>
</evidence>
<dbReference type="GO" id="GO:0018659">
    <property type="term" value="F:4-hydroxybenzoate 3-monooxygenase activity"/>
    <property type="evidence" value="ECO:0007669"/>
    <property type="project" value="InterPro"/>
</dbReference>
<evidence type="ECO:0000313" key="4">
    <source>
        <dbReference type="EMBL" id="EAQ15035.1"/>
    </source>
</evidence>
<evidence type="ECO:0000256" key="2">
    <source>
        <dbReference type="ARBA" id="ARBA00022827"/>
    </source>
</evidence>
<gene>
    <name evidence="4" type="ORF">RB2654_20668</name>
</gene>
<evidence type="ECO:0000259" key="3">
    <source>
        <dbReference type="Pfam" id="PF01494"/>
    </source>
</evidence>
<feature type="domain" description="FAD-binding" evidence="3">
    <location>
        <begin position="5"/>
        <end position="346"/>
    </location>
</feature>
<dbReference type="InterPro" id="IPR050641">
    <property type="entry name" value="RIFMO-like"/>
</dbReference>
<dbReference type="InterPro" id="IPR002938">
    <property type="entry name" value="FAD-bd"/>
</dbReference>
<accession>A3VAU4</accession>
<dbReference type="eggNOG" id="COG0654">
    <property type="taxonomic scope" value="Bacteria"/>
</dbReference>
<keyword evidence="1" id="KW-0285">Flavoprotein</keyword>
<keyword evidence="5" id="KW-1185">Reference proteome</keyword>
<dbReference type="PANTHER" id="PTHR43004">
    <property type="entry name" value="TRK SYSTEM POTASSIUM UPTAKE PROTEIN"/>
    <property type="match status" value="1"/>
</dbReference>
<organism evidence="4 5">
    <name type="scientific">Maritimibacter alkaliphilus HTCC2654</name>
    <dbReference type="NCBI Taxonomy" id="314271"/>
    <lineage>
        <taxon>Bacteria</taxon>
        <taxon>Pseudomonadati</taxon>
        <taxon>Pseudomonadota</taxon>
        <taxon>Alphaproteobacteria</taxon>
        <taxon>Rhodobacterales</taxon>
        <taxon>Roseobacteraceae</taxon>
        <taxon>Maritimibacter</taxon>
    </lineage>
</organism>
<dbReference type="RefSeq" id="WP_008335086.1">
    <property type="nucleotide sequence ID" value="NZ_CH902578.1"/>
</dbReference>
<dbReference type="STRING" id="314271.RB2654_20668"/>
<evidence type="ECO:0000256" key="1">
    <source>
        <dbReference type="ARBA" id="ARBA00022630"/>
    </source>
</evidence>
<dbReference type="InterPro" id="IPR012733">
    <property type="entry name" value="HB_mOase"/>
</dbReference>
<dbReference type="PRINTS" id="PR00420">
    <property type="entry name" value="RNGMNOXGNASE"/>
</dbReference>
<sequence length="393" mass="44153">MTTIKTKVGIIGGGPSGLLLSQLLDLKGIDSVVLERKSREYVLSRIRAGVLEQGFTDLMREAGVGERMDREGEIHDGVVISDNGVEHRIDLKGLTGGDTVMVYGQTEVTRDLYDAREARGGKVIHDADNVQPHDLTTDAPYLTYEKDGETHRVDCDFIVGADGFHGVSRKSIPADQIREYEKVYPFGWLGILSETKPVNDELIYARSDRGFALCSLRSQVLSRYYVQVPLDDKVEDWSDERFWDELKARLPEDVAARLETGPSIEKSIAPLRSFVCEPMRYGNLFLAGDAAHIVPPTGAKGLNSAASDIYYLYHAMIAYYDEGDASGLDSYSETALRRVWKAQRFSWWMTSMLHQFPDHPEFEQKMQETELDYFLGSEAARITLAENYVGLPF</sequence>
<keyword evidence="2" id="KW-0274">FAD</keyword>
<dbReference type="SUPFAM" id="SSF54373">
    <property type="entry name" value="FAD-linked reductases, C-terminal domain"/>
    <property type="match status" value="1"/>
</dbReference>
<dbReference type="InterPro" id="IPR036188">
    <property type="entry name" value="FAD/NAD-bd_sf"/>
</dbReference>
<dbReference type="NCBIfam" id="TIGR02360">
    <property type="entry name" value="pbenz_hydroxyl"/>
    <property type="match status" value="1"/>
</dbReference>
<dbReference type="AlphaFoldDB" id="A3VAU4"/>